<dbReference type="InterPro" id="IPR000276">
    <property type="entry name" value="GPCR_Rhodpsn"/>
</dbReference>
<name>A0A7J8C7A2_MOLMO</name>
<accession>A0A7J8C7A2</accession>
<comment type="similarity">
    <text evidence="11">Belongs to the chemokine-like receptor (CMKLR) family.</text>
</comment>
<feature type="transmembrane region" description="Helical" evidence="14">
    <location>
        <begin position="128"/>
        <end position="147"/>
    </location>
</feature>
<dbReference type="PANTHER" id="PTHR24225">
    <property type="entry name" value="CHEMOTACTIC RECEPTOR"/>
    <property type="match status" value="1"/>
</dbReference>
<organism evidence="16 17">
    <name type="scientific">Molossus molossus</name>
    <name type="common">Pallas' mastiff bat</name>
    <name type="synonym">Vespertilio molossus</name>
    <dbReference type="NCBI Taxonomy" id="27622"/>
    <lineage>
        <taxon>Eukaryota</taxon>
        <taxon>Metazoa</taxon>
        <taxon>Chordata</taxon>
        <taxon>Craniata</taxon>
        <taxon>Vertebrata</taxon>
        <taxon>Euteleostomi</taxon>
        <taxon>Mammalia</taxon>
        <taxon>Eutheria</taxon>
        <taxon>Laurasiatheria</taxon>
        <taxon>Chiroptera</taxon>
        <taxon>Yangochiroptera</taxon>
        <taxon>Molossidae</taxon>
        <taxon>Molossus</taxon>
    </lineage>
</organism>
<evidence type="ECO:0000256" key="3">
    <source>
        <dbReference type="ARBA" id="ARBA00022692"/>
    </source>
</evidence>
<dbReference type="GO" id="GO:0007200">
    <property type="term" value="P:phospholipase C-activating G protein-coupled receptor signaling pathway"/>
    <property type="evidence" value="ECO:0007669"/>
    <property type="project" value="TreeGrafter"/>
</dbReference>
<dbReference type="InParanoid" id="A0A7J8C7A2"/>
<reference evidence="16 17" key="1">
    <citation type="journal article" date="2020" name="Nature">
        <title>Six reference-quality genomes reveal evolution of bat adaptations.</title>
        <authorList>
            <person name="Jebb D."/>
            <person name="Huang Z."/>
            <person name="Pippel M."/>
            <person name="Hughes G.M."/>
            <person name="Lavrichenko K."/>
            <person name="Devanna P."/>
            <person name="Winkler S."/>
            <person name="Jermiin L.S."/>
            <person name="Skirmuntt E.C."/>
            <person name="Katzourakis A."/>
            <person name="Burkitt-Gray L."/>
            <person name="Ray D.A."/>
            <person name="Sullivan K.A.M."/>
            <person name="Roscito J.G."/>
            <person name="Kirilenko B.M."/>
            <person name="Davalos L.M."/>
            <person name="Corthals A.P."/>
            <person name="Power M.L."/>
            <person name="Jones G."/>
            <person name="Ransome R.D."/>
            <person name="Dechmann D.K.N."/>
            <person name="Locatelli A.G."/>
            <person name="Puechmaille S.J."/>
            <person name="Fedrigo O."/>
            <person name="Jarvis E.D."/>
            <person name="Hiller M."/>
            <person name="Vernes S.C."/>
            <person name="Myers E.W."/>
            <person name="Teeling E.C."/>
        </authorList>
    </citation>
    <scope>NUCLEOTIDE SEQUENCE [LARGE SCALE GENOMIC DNA]</scope>
    <source>
        <strain evidence="16">MMolMol1</strain>
        <tissue evidence="16">Muscle</tissue>
    </source>
</reference>
<evidence type="ECO:0000256" key="14">
    <source>
        <dbReference type="SAM" id="Phobius"/>
    </source>
</evidence>
<evidence type="ECO:0000256" key="4">
    <source>
        <dbReference type="ARBA" id="ARBA00022989"/>
    </source>
</evidence>
<keyword evidence="5 12" id="KW-0297">G-protein coupled receptor</keyword>
<dbReference type="GO" id="GO:0007204">
    <property type="term" value="P:positive regulation of cytosolic calcium ion concentration"/>
    <property type="evidence" value="ECO:0007669"/>
    <property type="project" value="TreeGrafter"/>
</dbReference>
<dbReference type="Pfam" id="PF00001">
    <property type="entry name" value="7tm_1"/>
    <property type="match status" value="1"/>
</dbReference>
<dbReference type="GO" id="GO:0005886">
    <property type="term" value="C:plasma membrane"/>
    <property type="evidence" value="ECO:0007669"/>
    <property type="project" value="UniProtKB-SubCell"/>
</dbReference>
<gene>
    <name evidence="16" type="ORF">HJG59_005304</name>
</gene>
<sequence>MEPGYTAPQIFTLMMQGITSVLGIGGNGMVIWVAGFRMARTVTTLCYLNLALADFFFTAAMPFIMVENVMRGQWPYGSLLCKLLSFTIDTNLFGSVFLIAFIALDRCVCVLHPVWAQNYRTVRLAKKVIIVPWILSLLLNLPILIFVTTSRDEKDNIYCGFNPHFWGNISEEQILQKIFTSFAIIGINEFVTGFTVPMSIIAVCYGLIAAKICNKGMANSSRPIRVLIAVMASFFICWFPFQLFLLLFTLYAREIDKGKYQLIPLLVHLTSTLAFFNSCLNPMLYVFLGRDFRKRLIHSLPASLERALTEDLTPARDTTTKSASSPTGAELQEM</sequence>
<keyword evidence="17" id="KW-1185">Reference proteome</keyword>
<dbReference type="OrthoDB" id="6088892at2759"/>
<dbReference type="PANTHER" id="PTHR24225:SF0">
    <property type="entry name" value="N-FORMYL PEPTIDE RECEPTOR 2"/>
    <property type="match status" value="1"/>
</dbReference>
<evidence type="ECO:0000313" key="16">
    <source>
        <dbReference type="EMBL" id="KAF6406768.1"/>
    </source>
</evidence>
<keyword evidence="6 14" id="KW-0472">Membrane</keyword>
<keyword evidence="10 12" id="KW-0807">Transducer</keyword>
<evidence type="ECO:0000259" key="15">
    <source>
        <dbReference type="PROSITE" id="PS50262"/>
    </source>
</evidence>
<evidence type="ECO:0000256" key="2">
    <source>
        <dbReference type="ARBA" id="ARBA00022475"/>
    </source>
</evidence>
<feature type="compositionally biased region" description="Polar residues" evidence="13">
    <location>
        <begin position="316"/>
        <end position="327"/>
    </location>
</feature>
<evidence type="ECO:0000256" key="7">
    <source>
        <dbReference type="ARBA" id="ARBA00023157"/>
    </source>
</evidence>
<feature type="transmembrane region" description="Helical" evidence="14">
    <location>
        <begin position="92"/>
        <end position="116"/>
    </location>
</feature>
<dbReference type="SUPFAM" id="SSF81321">
    <property type="entry name" value="Family A G protein-coupled receptor-like"/>
    <property type="match status" value="1"/>
</dbReference>
<keyword evidence="8 12" id="KW-0675">Receptor</keyword>
<comment type="similarity">
    <text evidence="12">Belongs to the G-protein coupled receptor 1 family.</text>
</comment>
<feature type="transmembrane region" description="Helical" evidence="14">
    <location>
        <begin position="13"/>
        <end position="34"/>
    </location>
</feature>
<protein>
    <submittedName>
        <fullName evidence="16">Formyl peptide receptor 3</fullName>
    </submittedName>
</protein>
<feature type="transmembrane region" description="Helical" evidence="14">
    <location>
        <begin position="263"/>
        <end position="288"/>
    </location>
</feature>
<comment type="caution">
    <text evidence="16">The sequence shown here is derived from an EMBL/GenBank/DDBJ whole genome shotgun (WGS) entry which is preliminary data.</text>
</comment>
<comment type="subcellular location">
    <subcellularLocation>
        <location evidence="1">Cell membrane</location>
        <topology evidence="1">Multi-pass membrane protein</topology>
    </subcellularLocation>
</comment>
<evidence type="ECO:0000256" key="11">
    <source>
        <dbReference type="ARBA" id="ARBA00025736"/>
    </source>
</evidence>
<keyword evidence="2" id="KW-1003">Cell membrane</keyword>
<feature type="transmembrane region" description="Helical" evidence="14">
    <location>
        <begin position="226"/>
        <end position="251"/>
    </location>
</feature>
<feature type="transmembrane region" description="Helical" evidence="14">
    <location>
        <begin position="194"/>
        <end position="214"/>
    </location>
</feature>
<keyword evidence="7" id="KW-1015">Disulfide bond</keyword>
<evidence type="ECO:0000256" key="10">
    <source>
        <dbReference type="ARBA" id="ARBA00023224"/>
    </source>
</evidence>
<dbReference type="GO" id="GO:0004875">
    <property type="term" value="F:complement receptor activity"/>
    <property type="evidence" value="ECO:0007669"/>
    <property type="project" value="TreeGrafter"/>
</dbReference>
<feature type="region of interest" description="Disordered" evidence="13">
    <location>
        <begin position="315"/>
        <end position="334"/>
    </location>
</feature>
<dbReference type="Proteomes" id="UP000550707">
    <property type="component" value="Unassembled WGS sequence"/>
</dbReference>
<evidence type="ECO:0000313" key="17">
    <source>
        <dbReference type="Proteomes" id="UP000550707"/>
    </source>
</evidence>
<feature type="transmembrane region" description="Helical" evidence="14">
    <location>
        <begin position="46"/>
        <end position="66"/>
    </location>
</feature>
<dbReference type="PRINTS" id="PR00237">
    <property type="entry name" value="GPCRRHODOPSN"/>
</dbReference>
<dbReference type="PROSITE" id="PS50262">
    <property type="entry name" value="G_PROTEIN_RECEP_F1_2"/>
    <property type="match status" value="1"/>
</dbReference>
<dbReference type="PRINTS" id="PR00526">
    <property type="entry name" value="FMETLEUPHER"/>
</dbReference>
<dbReference type="InterPro" id="IPR017452">
    <property type="entry name" value="GPCR_Rhodpsn_7TM"/>
</dbReference>
<dbReference type="GO" id="GO:0004982">
    <property type="term" value="F:N-formyl peptide receptor activity"/>
    <property type="evidence" value="ECO:0007669"/>
    <property type="project" value="TreeGrafter"/>
</dbReference>
<dbReference type="InterPro" id="IPR000826">
    <property type="entry name" value="Formyl_rcpt-rel"/>
</dbReference>
<keyword evidence="4 14" id="KW-1133">Transmembrane helix</keyword>
<evidence type="ECO:0000256" key="1">
    <source>
        <dbReference type="ARBA" id="ARBA00004651"/>
    </source>
</evidence>
<keyword evidence="3 12" id="KW-0812">Transmembrane</keyword>
<dbReference type="AlphaFoldDB" id="A0A7J8C7A2"/>
<evidence type="ECO:0000256" key="9">
    <source>
        <dbReference type="ARBA" id="ARBA00023180"/>
    </source>
</evidence>
<dbReference type="FunFam" id="1.20.1070.10:FF:000034">
    <property type="entry name" value="G-protein coupled receptor 1"/>
    <property type="match status" value="1"/>
</dbReference>
<evidence type="ECO:0000256" key="12">
    <source>
        <dbReference type="RuleBase" id="RU000688"/>
    </source>
</evidence>
<feature type="domain" description="G-protein coupled receptors family 1 profile" evidence="15">
    <location>
        <begin position="26"/>
        <end position="285"/>
    </location>
</feature>
<evidence type="ECO:0000256" key="8">
    <source>
        <dbReference type="ARBA" id="ARBA00023170"/>
    </source>
</evidence>
<dbReference type="EMBL" id="JACASF010000021">
    <property type="protein sequence ID" value="KAF6406768.1"/>
    <property type="molecule type" value="Genomic_DNA"/>
</dbReference>
<keyword evidence="9" id="KW-0325">Glycoprotein</keyword>
<evidence type="ECO:0000256" key="5">
    <source>
        <dbReference type="ARBA" id="ARBA00023040"/>
    </source>
</evidence>
<dbReference type="GO" id="GO:0006954">
    <property type="term" value="P:inflammatory response"/>
    <property type="evidence" value="ECO:0007669"/>
    <property type="project" value="TreeGrafter"/>
</dbReference>
<proteinExistence type="inferred from homology"/>
<dbReference type="Gene3D" id="1.20.1070.10">
    <property type="entry name" value="Rhodopsin 7-helix transmembrane proteins"/>
    <property type="match status" value="1"/>
</dbReference>
<dbReference type="PROSITE" id="PS00237">
    <property type="entry name" value="G_PROTEIN_RECEP_F1_1"/>
    <property type="match status" value="1"/>
</dbReference>
<evidence type="ECO:0000256" key="6">
    <source>
        <dbReference type="ARBA" id="ARBA00023136"/>
    </source>
</evidence>
<evidence type="ECO:0000256" key="13">
    <source>
        <dbReference type="SAM" id="MobiDB-lite"/>
    </source>
</evidence>